<accession>A0A2G0QEY5</accession>
<dbReference type="EMBL" id="NJAI01000001">
    <property type="protein sequence ID" value="PHM57766.1"/>
    <property type="molecule type" value="Genomic_DNA"/>
</dbReference>
<dbReference type="Proteomes" id="UP000225433">
    <property type="component" value="Unassembled WGS sequence"/>
</dbReference>
<comment type="caution">
    <text evidence="1">The sequence shown here is derived from an EMBL/GenBank/DDBJ whole genome shotgun (WGS) entry which is preliminary data.</text>
</comment>
<organism evidence="1 2">
    <name type="scientific">Xenorhabdus hominickii</name>
    <dbReference type="NCBI Taxonomy" id="351679"/>
    <lineage>
        <taxon>Bacteria</taxon>
        <taxon>Pseudomonadati</taxon>
        <taxon>Pseudomonadota</taxon>
        <taxon>Gammaproteobacteria</taxon>
        <taxon>Enterobacterales</taxon>
        <taxon>Morganellaceae</taxon>
        <taxon>Xenorhabdus</taxon>
    </lineage>
</organism>
<sequence length="261" mass="29830">MSAQQKTRLRMISSRAEISSSHFSVHYNYSDLKADPDKLMAQYFDIGLYYANWGQVICYLKVPSDTNPQVFMCIDDGDSVTCEKVDGYVLFTFSVDENDYYMDDDDAKDYLNHLVELRSELMEGDYRLLYLPCLKRAFDGDKTLAELPLINFNFKQLSEAQSAFAELFGVPPEAYNALDMLLKSSQSHTVEVKYLTATEQVNRLSASDKDLLLKSLVVFDFIHPPFCGCFWWAGGFIVSRIISYFNCGYKFAMERTTAAVV</sequence>
<evidence type="ECO:0000313" key="2">
    <source>
        <dbReference type="Proteomes" id="UP000225433"/>
    </source>
</evidence>
<proteinExistence type="predicted"/>
<name>A0A2G0QEY5_XENHO</name>
<evidence type="ECO:0000313" key="1">
    <source>
        <dbReference type="EMBL" id="PHM57766.1"/>
    </source>
</evidence>
<dbReference type="RefSeq" id="WP_244590772.1">
    <property type="nucleotide sequence ID" value="NZ_CAWNQJ010000001.1"/>
</dbReference>
<protein>
    <submittedName>
        <fullName evidence="1">Uncharacterized protein</fullName>
    </submittedName>
</protein>
<dbReference type="AlphaFoldDB" id="A0A2G0QEY5"/>
<reference evidence="1 2" key="1">
    <citation type="journal article" date="2017" name="Nat. Microbiol.">
        <title>Natural product diversity associated with the nematode symbionts Photorhabdus and Xenorhabdus.</title>
        <authorList>
            <person name="Tobias N.J."/>
            <person name="Wolff H."/>
            <person name="Djahanschiri B."/>
            <person name="Grundmann F."/>
            <person name="Kronenwerth M."/>
            <person name="Shi Y.M."/>
            <person name="Simonyi S."/>
            <person name="Grun P."/>
            <person name="Shapiro-Ilan D."/>
            <person name="Pidot S.J."/>
            <person name="Stinear T.P."/>
            <person name="Ebersberger I."/>
            <person name="Bode H.B."/>
        </authorList>
    </citation>
    <scope>NUCLEOTIDE SEQUENCE [LARGE SCALE GENOMIC DNA]</scope>
    <source>
        <strain evidence="1 2">DSM 17903</strain>
    </source>
</reference>
<gene>
    <name evidence="1" type="ORF">Xhom_00764</name>
</gene>